<accession>A0A423XBJ6</accession>
<dbReference type="InParanoid" id="A0A423XBJ6"/>
<name>A0A423XBJ6_9PEZI</name>
<comment type="caution">
    <text evidence="1">The sequence shown here is derived from an EMBL/GenBank/DDBJ whole genome shotgun (WGS) entry which is preliminary data.</text>
</comment>
<organism evidence="1 2">
    <name type="scientific">Cytospora leucostoma</name>
    <dbReference type="NCBI Taxonomy" id="1230097"/>
    <lineage>
        <taxon>Eukaryota</taxon>
        <taxon>Fungi</taxon>
        <taxon>Dikarya</taxon>
        <taxon>Ascomycota</taxon>
        <taxon>Pezizomycotina</taxon>
        <taxon>Sordariomycetes</taxon>
        <taxon>Sordariomycetidae</taxon>
        <taxon>Diaporthales</taxon>
        <taxon>Cytosporaceae</taxon>
        <taxon>Cytospora</taxon>
    </lineage>
</organism>
<evidence type="ECO:0000313" key="1">
    <source>
        <dbReference type="EMBL" id="ROW13296.1"/>
    </source>
</evidence>
<dbReference type="EMBL" id="LKEB01000020">
    <property type="protein sequence ID" value="ROW13296.1"/>
    <property type="molecule type" value="Genomic_DNA"/>
</dbReference>
<dbReference type="Proteomes" id="UP000285146">
    <property type="component" value="Unassembled WGS sequence"/>
</dbReference>
<keyword evidence="2" id="KW-1185">Reference proteome</keyword>
<dbReference type="AlphaFoldDB" id="A0A423XBJ6"/>
<protein>
    <submittedName>
        <fullName evidence="1">Uncharacterized protein</fullName>
    </submittedName>
</protein>
<sequence>MVSVSRLCGLPAGLLVLRKDVLGERGTLDPARTCSANSSSGKAEWGRDASAGAQSSARLLINGAQRMQTAMLHCLGGFFESWGHNPSSSESLPACGTVVISHSKFDTIPSRLFRNSAGDQYKW</sequence>
<gene>
    <name evidence="1" type="ORF">VPNG_05526</name>
</gene>
<reference evidence="1 2" key="1">
    <citation type="submission" date="2015-09" db="EMBL/GenBank/DDBJ databases">
        <title>Host preference determinants of Valsa canker pathogens revealed by comparative genomics.</title>
        <authorList>
            <person name="Yin Z."/>
            <person name="Huang L."/>
        </authorList>
    </citation>
    <scope>NUCLEOTIDE SEQUENCE [LARGE SCALE GENOMIC DNA]</scope>
    <source>
        <strain evidence="1 2">SXYLt</strain>
    </source>
</reference>
<proteinExistence type="predicted"/>
<evidence type="ECO:0000313" key="2">
    <source>
        <dbReference type="Proteomes" id="UP000285146"/>
    </source>
</evidence>